<reference evidence="2 3" key="1">
    <citation type="journal article" date="2011" name="J. Bacteriol.">
        <title>Genome sequence of Brevibacillus laterosporus LMG 15441, a pathogen of invertebrates.</title>
        <authorList>
            <person name="Djukic M."/>
            <person name="Poehlein A."/>
            <person name="Thurmer A."/>
            <person name="Daniel R."/>
        </authorList>
    </citation>
    <scope>NUCLEOTIDE SEQUENCE [LARGE SCALE GENOMIC DNA]</scope>
    <source>
        <strain evidence="2 3">LMG 15441</strain>
    </source>
</reference>
<gene>
    <name evidence="2" type="ORF">BRLA_c037000</name>
</gene>
<feature type="transmembrane region" description="Helical" evidence="1">
    <location>
        <begin position="117"/>
        <end position="137"/>
    </location>
</feature>
<keyword evidence="1" id="KW-0472">Membrane</keyword>
<protein>
    <recommendedName>
        <fullName evidence="4">DUF3995 domain-containing protein</fullName>
    </recommendedName>
</protein>
<sequence>MDILLGMSVLLLVSISCMHVYWAFGGKWGGSVVIPTDESQQPTFVPGTLATLLVAFLLLGAALLLMARAGSFLSISSHPIVKWGCWICMAVFGLRSVGDGRYVGLFKRMKHTRFSAYDTYLFTPICLWLCFSFLYAISR</sequence>
<dbReference type="AlphaFoldDB" id="A0A075R5U1"/>
<dbReference type="EMBL" id="CP007806">
    <property type="protein sequence ID" value="AIG28002.1"/>
    <property type="molecule type" value="Genomic_DNA"/>
</dbReference>
<accession>A0A075R5U1</accession>
<evidence type="ECO:0008006" key="4">
    <source>
        <dbReference type="Google" id="ProtNLM"/>
    </source>
</evidence>
<keyword evidence="1" id="KW-1133">Transmembrane helix</keyword>
<dbReference type="RefSeq" id="WP_041752338.1">
    <property type="nucleotide sequence ID" value="NZ_CP007806.1"/>
</dbReference>
<dbReference type="Pfam" id="PF13160">
    <property type="entry name" value="DUF3995"/>
    <property type="match status" value="1"/>
</dbReference>
<evidence type="ECO:0000256" key="1">
    <source>
        <dbReference type="SAM" id="Phobius"/>
    </source>
</evidence>
<evidence type="ECO:0000313" key="2">
    <source>
        <dbReference type="EMBL" id="AIG28002.1"/>
    </source>
</evidence>
<dbReference type="HOGENOM" id="CLU_125898_0_0_9"/>
<evidence type="ECO:0000313" key="3">
    <source>
        <dbReference type="Proteomes" id="UP000005850"/>
    </source>
</evidence>
<feature type="transmembrane region" description="Helical" evidence="1">
    <location>
        <begin position="49"/>
        <end position="67"/>
    </location>
</feature>
<name>A0A075R5U1_BRELA</name>
<dbReference type="STRING" id="1042163.BRLA_c037000"/>
<keyword evidence="1" id="KW-0812">Transmembrane</keyword>
<dbReference type="InterPro" id="IPR025058">
    <property type="entry name" value="DUF3995"/>
</dbReference>
<organism evidence="2 3">
    <name type="scientific">Brevibacillus laterosporus LMG 15441</name>
    <dbReference type="NCBI Taxonomy" id="1042163"/>
    <lineage>
        <taxon>Bacteria</taxon>
        <taxon>Bacillati</taxon>
        <taxon>Bacillota</taxon>
        <taxon>Bacilli</taxon>
        <taxon>Bacillales</taxon>
        <taxon>Paenibacillaceae</taxon>
        <taxon>Brevibacillus</taxon>
    </lineage>
</organism>
<dbReference type="eggNOG" id="ENOG5032ZJG">
    <property type="taxonomic scope" value="Bacteria"/>
</dbReference>
<dbReference type="Proteomes" id="UP000005850">
    <property type="component" value="Chromosome"/>
</dbReference>
<dbReference type="KEGG" id="blr:BRLA_c037000"/>
<keyword evidence="3" id="KW-1185">Reference proteome</keyword>
<proteinExistence type="predicted"/>
<feature type="transmembrane region" description="Helical" evidence="1">
    <location>
        <begin position="79"/>
        <end position="97"/>
    </location>
</feature>